<evidence type="ECO:0000313" key="1">
    <source>
        <dbReference type="EnsemblMetazoa" id="MESCA004323-PA"/>
    </source>
</evidence>
<organism evidence="1 2">
    <name type="scientific">Megaselia scalaris</name>
    <name type="common">Humpbacked fly</name>
    <name type="synonym">Phora scalaris</name>
    <dbReference type="NCBI Taxonomy" id="36166"/>
    <lineage>
        <taxon>Eukaryota</taxon>
        <taxon>Metazoa</taxon>
        <taxon>Ecdysozoa</taxon>
        <taxon>Arthropoda</taxon>
        <taxon>Hexapoda</taxon>
        <taxon>Insecta</taxon>
        <taxon>Pterygota</taxon>
        <taxon>Neoptera</taxon>
        <taxon>Endopterygota</taxon>
        <taxon>Diptera</taxon>
        <taxon>Brachycera</taxon>
        <taxon>Muscomorpha</taxon>
        <taxon>Platypezoidea</taxon>
        <taxon>Phoridae</taxon>
        <taxon>Megaseliini</taxon>
        <taxon>Megaselia</taxon>
    </lineage>
</organism>
<protein>
    <submittedName>
        <fullName evidence="1">Uncharacterized protein</fullName>
    </submittedName>
</protein>
<accession>T1GLC3</accession>
<dbReference type="AlphaFoldDB" id="T1GLC3"/>
<dbReference type="EMBL" id="CAQQ02012820">
    <property type="status" value="NOT_ANNOTATED_CDS"/>
    <property type="molecule type" value="Genomic_DNA"/>
</dbReference>
<sequence>MEKIFSRISHYQKAISVYWQNNFSAMALYCVAVFPDSDTFASKIPFLEVLAYLFSSFPSIFPFF</sequence>
<proteinExistence type="predicted"/>
<reference evidence="2" key="1">
    <citation type="submission" date="2013-02" db="EMBL/GenBank/DDBJ databases">
        <authorList>
            <person name="Hughes D."/>
        </authorList>
    </citation>
    <scope>NUCLEOTIDE SEQUENCE</scope>
    <source>
        <strain>Durham</strain>
        <strain evidence="2">NC isolate 2 -- Noor lab</strain>
    </source>
</reference>
<evidence type="ECO:0000313" key="2">
    <source>
        <dbReference type="Proteomes" id="UP000015102"/>
    </source>
</evidence>
<dbReference type="EnsemblMetazoa" id="MESCA004323-RA">
    <property type="protein sequence ID" value="MESCA004323-PA"/>
    <property type="gene ID" value="MESCA004323"/>
</dbReference>
<keyword evidence="2" id="KW-1185">Reference proteome</keyword>
<dbReference type="EMBL" id="CAQQ02012821">
    <property type="status" value="NOT_ANNOTATED_CDS"/>
    <property type="molecule type" value="Genomic_DNA"/>
</dbReference>
<dbReference type="Proteomes" id="UP000015102">
    <property type="component" value="Unassembled WGS sequence"/>
</dbReference>
<name>T1GLC3_MEGSC</name>
<reference evidence="1" key="2">
    <citation type="submission" date="2015-06" db="UniProtKB">
        <authorList>
            <consortium name="EnsemblMetazoa"/>
        </authorList>
    </citation>
    <scope>IDENTIFICATION</scope>
</reference>
<dbReference type="HOGENOM" id="CLU_2870162_0_0_1"/>